<comment type="caution">
    <text evidence="1">The sequence shown here is derived from an EMBL/GenBank/DDBJ whole genome shotgun (WGS) entry which is preliminary data.</text>
</comment>
<dbReference type="RefSeq" id="WP_213235723.1">
    <property type="nucleotide sequence ID" value="NZ_JAHBCL010000006.1"/>
</dbReference>
<reference evidence="1 2" key="1">
    <citation type="submission" date="2021-05" db="EMBL/GenBank/DDBJ databases">
        <title>Fusibacter ferrireducens sp. nov., an anaerobic, sulfur- and Fe-reducing bacterium isolated from the mangrove sediment.</title>
        <authorList>
            <person name="Qiu D."/>
        </authorList>
    </citation>
    <scope>NUCLEOTIDE SEQUENCE [LARGE SCALE GENOMIC DNA]</scope>
    <source>
        <strain evidence="1 2">DSM 12116</strain>
    </source>
</reference>
<evidence type="ECO:0000313" key="2">
    <source>
        <dbReference type="Proteomes" id="UP000746471"/>
    </source>
</evidence>
<dbReference type="GO" id="GO:0003677">
    <property type="term" value="F:DNA binding"/>
    <property type="evidence" value="ECO:0007669"/>
    <property type="project" value="UniProtKB-KW"/>
</dbReference>
<keyword evidence="2" id="KW-1185">Reference proteome</keyword>
<gene>
    <name evidence="1" type="ORF">KHM83_04500</name>
</gene>
<organism evidence="1 2">
    <name type="scientific">Fusibacter paucivorans</name>
    <dbReference type="NCBI Taxonomy" id="76009"/>
    <lineage>
        <taxon>Bacteria</taxon>
        <taxon>Bacillati</taxon>
        <taxon>Bacillota</taxon>
        <taxon>Clostridia</taxon>
        <taxon>Eubacteriales</taxon>
        <taxon>Eubacteriales Family XII. Incertae Sedis</taxon>
        <taxon>Fusibacter</taxon>
    </lineage>
</organism>
<dbReference type="InterPro" id="IPR058532">
    <property type="entry name" value="YjbR/MT2646/Rv2570-like"/>
</dbReference>
<evidence type="ECO:0000313" key="1">
    <source>
        <dbReference type="EMBL" id="MBS7525937.1"/>
    </source>
</evidence>
<dbReference type="Pfam" id="PF04237">
    <property type="entry name" value="YjbR"/>
    <property type="match status" value="1"/>
</dbReference>
<protein>
    <submittedName>
        <fullName evidence="1">MmcQ/YjbR family DNA-binding protein</fullName>
    </submittedName>
</protein>
<keyword evidence="1" id="KW-0238">DNA-binding</keyword>
<dbReference type="EMBL" id="JAHBCL010000006">
    <property type="protein sequence ID" value="MBS7525937.1"/>
    <property type="molecule type" value="Genomic_DNA"/>
</dbReference>
<proteinExistence type="predicted"/>
<dbReference type="Gene3D" id="3.90.1150.30">
    <property type="match status" value="1"/>
</dbReference>
<dbReference type="InterPro" id="IPR038056">
    <property type="entry name" value="YjbR-like_sf"/>
</dbReference>
<name>A0ABS5PM30_9FIRM</name>
<sequence>MTHEWIDAYCLSLKNATKDYQPEWEATRYFIGGKMFAMIGEDKAKRSIITLKSDPVEAVVLREKYKDIYPGYYMNKRLWNSIDLNGDVPVTTMQEMIADSYELVLSKLSQKQQKNLR</sequence>
<dbReference type="SUPFAM" id="SSF142906">
    <property type="entry name" value="YjbR-like"/>
    <property type="match status" value="1"/>
</dbReference>
<dbReference type="InterPro" id="IPR007351">
    <property type="entry name" value="YjbR"/>
</dbReference>
<dbReference type="PANTHER" id="PTHR35145:SF1">
    <property type="entry name" value="CYTOPLASMIC PROTEIN"/>
    <property type="match status" value="1"/>
</dbReference>
<accession>A0ABS5PM30</accession>
<dbReference type="PANTHER" id="PTHR35145">
    <property type="entry name" value="CYTOPLASMIC PROTEIN-RELATED"/>
    <property type="match status" value="1"/>
</dbReference>
<dbReference type="Proteomes" id="UP000746471">
    <property type="component" value="Unassembled WGS sequence"/>
</dbReference>